<organism evidence="2 3">
    <name type="scientific">Algoriphagus yeomjeoni</name>
    <dbReference type="NCBI Taxonomy" id="291403"/>
    <lineage>
        <taxon>Bacteria</taxon>
        <taxon>Pseudomonadati</taxon>
        <taxon>Bacteroidota</taxon>
        <taxon>Cytophagia</taxon>
        <taxon>Cytophagales</taxon>
        <taxon>Cyclobacteriaceae</taxon>
        <taxon>Algoriphagus</taxon>
    </lineage>
</organism>
<evidence type="ECO:0000313" key="2">
    <source>
        <dbReference type="EMBL" id="RAI86004.1"/>
    </source>
</evidence>
<keyword evidence="1" id="KW-1133">Transmembrane helix</keyword>
<name>A0A327P4I7_9BACT</name>
<reference evidence="2 3" key="1">
    <citation type="submission" date="2018-06" db="EMBL/GenBank/DDBJ databases">
        <title>Genomic Encyclopedia of Archaeal and Bacterial Type Strains, Phase II (KMG-II): from individual species to whole genera.</title>
        <authorList>
            <person name="Goeker M."/>
        </authorList>
    </citation>
    <scope>NUCLEOTIDE SEQUENCE [LARGE SCALE GENOMIC DNA]</scope>
    <source>
        <strain evidence="2 3">DSM 23446</strain>
    </source>
</reference>
<keyword evidence="3" id="KW-1185">Reference proteome</keyword>
<feature type="transmembrane region" description="Helical" evidence="1">
    <location>
        <begin position="37"/>
        <end position="57"/>
    </location>
</feature>
<evidence type="ECO:0000256" key="1">
    <source>
        <dbReference type="SAM" id="Phobius"/>
    </source>
</evidence>
<evidence type="ECO:0000313" key="3">
    <source>
        <dbReference type="Proteomes" id="UP000249610"/>
    </source>
</evidence>
<dbReference type="EMBL" id="QLLK01000011">
    <property type="protein sequence ID" value="RAI86004.1"/>
    <property type="molecule type" value="Genomic_DNA"/>
</dbReference>
<proteinExistence type="predicted"/>
<gene>
    <name evidence="2" type="ORF">LV83_03448</name>
</gene>
<dbReference type="AlphaFoldDB" id="A0A327P4I7"/>
<accession>A0A327P4I7</accession>
<feature type="transmembrane region" description="Helical" evidence="1">
    <location>
        <begin position="6"/>
        <end position="25"/>
    </location>
</feature>
<keyword evidence="1" id="KW-0812">Transmembrane</keyword>
<keyword evidence="1" id="KW-0472">Membrane</keyword>
<sequence length="70" mass="8043">MQSKQWKILVLVVICLTLGSFLFLFKENKLEPILAGIPFVFWTGFLITALVVFATFLGSKFFPFEDPKKQ</sequence>
<protein>
    <submittedName>
        <fullName evidence="2">Uncharacterized protein</fullName>
    </submittedName>
</protein>
<dbReference type="Proteomes" id="UP000249610">
    <property type="component" value="Unassembled WGS sequence"/>
</dbReference>
<comment type="caution">
    <text evidence="2">The sequence shown here is derived from an EMBL/GenBank/DDBJ whole genome shotgun (WGS) entry which is preliminary data.</text>
</comment>